<dbReference type="AlphaFoldDB" id="A0A0G1N2E1"/>
<dbReference type="PROSITE" id="PS50862">
    <property type="entry name" value="AA_TRNA_LIGASE_II"/>
    <property type="match status" value="1"/>
</dbReference>
<evidence type="ECO:0000256" key="6">
    <source>
        <dbReference type="ARBA" id="ARBA00022917"/>
    </source>
</evidence>
<dbReference type="EMBL" id="LCLJ01000022">
    <property type="protein sequence ID" value="KKU14502.1"/>
    <property type="molecule type" value="Genomic_DNA"/>
</dbReference>
<dbReference type="SMART" id="SM00896">
    <property type="entry name" value="FDX-ACB"/>
    <property type="match status" value="1"/>
</dbReference>
<reference evidence="13 14" key="1">
    <citation type="journal article" date="2015" name="Nature">
        <title>rRNA introns, odd ribosomes, and small enigmatic genomes across a large radiation of phyla.</title>
        <authorList>
            <person name="Brown C.T."/>
            <person name="Hug L.A."/>
            <person name="Thomas B.C."/>
            <person name="Sharon I."/>
            <person name="Castelle C.J."/>
            <person name="Singh A."/>
            <person name="Wilkins M.J."/>
            <person name="Williams K.H."/>
            <person name="Banfield J.F."/>
        </authorList>
    </citation>
    <scope>NUCLEOTIDE SEQUENCE [LARGE SCALE GENOMIC DNA]</scope>
</reference>
<dbReference type="SUPFAM" id="SSF54991">
    <property type="entry name" value="Anticodon-binding domain of PheRS"/>
    <property type="match status" value="1"/>
</dbReference>
<comment type="caution">
    <text evidence="13">The sequence shown here is derived from an EMBL/GenBank/DDBJ whole genome shotgun (WGS) entry which is preliminary data.</text>
</comment>
<dbReference type="GO" id="GO:0005737">
    <property type="term" value="C:cytoplasm"/>
    <property type="evidence" value="ECO:0007669"/>
    <property type="project" value="TreeGrafter"/>
</dbReference>
<dbReference type="PANTHER" id="PTHR11538:SF41">
    <property type="entry name" value="PHENYLALANINE--TRNA LIGASE, MITOCHONDRIAL"/>
    <property type="match status" value="1"/>
</dbReference>
<keyword evidence="8 13" id="KW-0030">Aminoacyl-tRNA synthetase</keyword>
<evidence type="ECO:0000313" key="13">
    <source>
        <dbReference type="EMBL" id="KKU14502.1"/>
    </source>
</evidence>
<dbReference type="InterPro" id="IPR006195">
    <property type="entry name" value="aa-tRNA-synth_II"/>
</dbReference>
<evidence type="ECO:0000256" key="9">
    <source>
        <dbReference type="ARBA" id="ARBA00031194"/>
    </source>
</evidence>
<keyword evidence="4" id="KW-0547">Nucleotide-binding</keyword>
<dbReference type="Gene3D" id="3.30.930.10">
    <property type="entry name" value="Bira Bifunctional Protein, Domain 2"/>
    <property type="match status" value="1"/>
</dbReference>
<gene>
    <name evidence="13" type="ORF">UX22_C0022G0002</name>
</gene>
<feature type="domain" description="Aminoacyl-transfer RNA synthetases class-II family profile" evidence="11">
    <location>
        <begin position="71"/>
        <end position="304"/>
    </location>
</feature>
<dbReference type="InterPro" id="IPR002319">
    <property type="entry name" value="Phenylalanyl-tRNA_Synthase"/>
</dbReference>
<evidence type="ECO:0000259" key="11">
    <source>
        <dbReference type="PROSITE" id="PS50862"/>
    </source>
</evidence>
<keyword evidence="3" id="KW-0436">Ligase</keyword>
<dbReference type="InterPro" id="IPR036690">
    <property type="entry name" value="Fdx_antiC-bd_sf"/>
</dbReference>
<evidence type="ECO:0000256" key="2">
    <source>
        <dbReference type="ARBA" id="ARBA00012814"/>
    </source>
</evidence>
<dbReference type="GO" id="GO:0006432">
    <property type="term" value="P:phenylalanyl-tRNA aminoacylation"/>
    <property type="evidence" value="ECO:0007669"/>
    <property type="project" value="TreeGrafter"/>
</dbReference>
<dbReference type="GO" id="GO:0005524">
    <property type="term" value="F:ATP binding"/>
    <property type="evidence" value="ECO:0007669"/>
    <property type="project" value="UniProtKB-KW"/>
</dbReference>
<organism evidence="13 14">
    <name type="scientific">Candidatus Jorgensenbacteria bacterium GW2011_GWA2_45_9</name>
    <dbReference type="NCBI Taxonomy" id="1618663"/>
    <lineage>
        <taxon>Bacteria</taxon>
        <taxon>Candidatus Joergenseniibacteriota</taxon>
    </lineage>
</organism>
<dbReference type="Pfam" id="PF03147">
    <property type="entry name" value="FDX-ACB"/>
    <property type="match status" value="1"/>
</dbReference>
<sequence>MYSEKNSREAKNIPTFLKMLECFYHCRIIRQLAEEKKLRAELEKKDDADSKRLSRFLALTDLTRAAGHPIRELAERIFAIPELKNFDHIQVPEIVKADQSFDLFNFPPEHPARSASDTYFLDNNHILRTHTTIMWYYYFLSPEIMEKVKNNAPLGVLCNGKVYRKDEIDRFHLNVFHQMDGMYLHPASDKKLGVETLEDILGKIAKAIFGADIKYRFNKDDFPYTSPSVEMEVEKNGKWLEVLGGGMVRASVLEKLGVNPDQYTGWAFGFGMERLAIISMELPDIRLLRSEDQRVKKQLKLGKPFKEVSKFPPITRDISFVVEKGFFPNQYYDLIRDIGGDLVEQVELLDSYEDEKKFGHEKISYTFRIIYRANDRTLVSEEVDEIQDTLYKETASQFNAEMR</sequence>
<evidence type="ECO:0000313" key="14">
    <source>
        <dbReference type="Proteomes" id="UP000034727"/>
    </source>
</evidence>
<evidence type="ECO:0000256" key="8">
    <source>
        <dbReference type="ARBA" id="ARBA00023146"/>
    </source>
</evidence>
<keyword evidence="5" id="KW-0067">ATP-binding</keyword>
<dbReference type="EC" id="6.1.1.20" evidence="2"/>
<feature type="domain" description="FDX-ACB" evidence="12">
    <location>
        <begin position="309"/>
        <end position="403"/>
    </location>
</feature>
<evidence type="ECO:0000256" key="4">
    <source>
        <dbReference type="ARBA" id="ARBA00022741"/>
    </source>
</evidence>
<comment type="similarity">
    <text evidence="1">Belongs to the class-II aminoacyl-tRNA synthetase family.</text>
</comment>
<keyword evidence="7" id="KW-0809">Transit peptide</keyword>
<accession>A0A0G1N2E1</accession>
<dbReference type="Proteomes" id="UP000034727">
    <property type="component" value="Unassembled WGS sequence"/>
</dbReference>
<evidence type="ECO:0000256" key="3">
    <source>
        <dbReference type="ARBA" id="ARBA00022598"/>
    </source>
</evidence>
<evidence type="ECO:0000256" key="10">
    <source>
        <dbReference type="ARBA" id="ARBA00049255"/>
    </source>
</evidence>
<name>A0A0G1N2E1_9BACT</name>
<dbReference type="InterPro" id="IPR045864">
    <property type="entry name" value="aa-tRNA-synth_II/BPL/LPL"/>
</dbReference>
<dbReference type="Gene3D" id="3.30.70.380">
    <property type="entry name" value="Ferrodoxin-fold anticodon-binding domain"/>
    <property type="match status" value="1"/>
</dbReference>
<dbReference type="PANTHER" id="PTHR11538">
    <property type="entry name" value="PHENYLALANYL-TRNA SYNTHETASE"/>
    <property type="match status" value="1"/>
</dbReference>
<keyword evidence="6" id="KW-0648">Protein biosynthesis</keyword>
<comment type="catalytic activity">
    <reaction evidence="10">
        <text>tRNA(Phe) + L-phenylalanine + ATP = L-phenylalanyl-tRNA(Phe) + AMP + diphosphate + H(+)</text>
        <dbReference type="Rhea" id="RHEA:19413"/>
        <dbReference type="Rhea" id="RHEA-COMP:9668"/>
        <dbReference type="Rhea" id="RHEA-COMP:9699"/>
        <dbReference type="ChEBI" id="CHEBI:15378"/>
        <dbReference type="ChEBI" id="CHEBI:30616"/>
        <dbReference type="ChEBI" id="CHEBI:33019"/>
        <dbReference type="ChEBI" id="CHEBI:58095"/>
        <dbReference type="ChEBI" id="CHEBI:78442"/>
        <dbReference type="ChEBI" id="CHEBI:78531"/>
        <dbReference type="ChEBI" id="CHEBI:456215"/>
        <dbReference type="EC" id="6.1.1.20"/>
    </reaction>
</comment>
<evidence type="ECO:0000256" key="5">
    <source>
        <dbReference type="ARBA" id="ARBA00022840"/>
    </source>
</evidence>
<evidence type="ECO:0000259" key="12">
    <source>
        <dbReference type="PROSITE" id="PS51447"/>
    </source>
</evidence>
<dbReference type="InterPro" id="IPR005121">
    <property type="entry name" value="Fdx_antiC-bd"/>
</dbReference>
<dbReference type="PROSITE" id="PS51447">
    <property type="entry name" value="FDX_ACB"/>
    <property type="match status" value="1"/>
</dbReference>
<proteinExistence type="inferred from homology"/>
<dbReference type="Pfam" id="PF01409">
    <property type="entry name" value="tRNA-synt_2d"/>
    <property type="match status" value="1"/>
</dbReference>
<dbReference type="GO" id="GO:0004826">
    <property type="term" value="F:phenylalanine-tRNA ligase activity"/>
    <property type="evidence" value="ECO:0007669"/>
    <property type="project" value="UniProtKB-EC"/>
</dbReference>
<protein>
    <recommendedName>
        <fullName evidence="2">phenylalanine--tRNA ligase</fullName>
        <ecNumber evidence="2">6.1.1.20</ecNumber>
    </recommendedName>
    <alternativeName>
        <fullName evidence="9">Phenylalanyl-tRNA synthetase</fullName>
    </alternativeName>
</protein>
<dbReference type="PATRIC" id="fig|1618663.3.peg.508"/>
<evidence type="ECO:0000256" key="1">
    <source>
        <dbReference type="ARBA" id="ARBA00008226"/>
    </source>
</evidence>
<evidence type="ECO:0000256" key="7">
    <source>
        <dbReference type="ARBA" id="ARBA00022946"/>
    </source>
</evidence>
<dbReference type="GO" id="GO:0000049">
    <property type="term" value="F:tRNA binding"/>
    <property type="evidence" value="ECO:0007669"/>
    <property type="project" value="InterPro"/>
</dbReference>
<dbReference type="SUPFAM" id="SSF55681">
    <property type="entry name" value="Class II aaRS and biotin synthetases"/>
    <property type="match status" value="1"/>
</dbReference>